<dbReference type="InterPro" id="IPR005225">
    <property type="entry name" value="Small_GTP-bd"/>
</dbReference>
<organism evidence="6 7">
    <name type="scientific">Circinella minor</name>
    <dbReference type="NCBI Taxonomy" id="1195481"/>
    <lineage>
        <taxon>Eukaryota</taxon>
        <taxon>Fungi</taxon>
        <taxon>Fungi incertae sedis</taxon>
        <taxon>Mucoromycota</taxon>
        <taxon>Mucoromycotina</taxon>
        <taxon>Mucoromycetes</taxon>
        <taxon>Mucorales</taxon>
        <taxon>Lichtheimiaceae</taxon>
        <taxon>Circinella</taxon>
    </lineage>
</organism>
<dbReference type="AlphaFoldDB" id="A0A8H7VKQ7"/>
<evidence type="ECO:0000256" key="2">
    <source>
        <dbReference type="ARBA" id="ARBA00022741"/>
    </source>
</evidence>
<dbReference type="PANTHER" id="PTHR47981:SF20">
    <property type="entry name" value="RAS-RELATED PROTEIN RAB-7A"/>
    <property type="match status" value="1"/>
</dbReference>
<evidence type="ECO:0000256" key="1">
    <source>
        <dbReference type="ARBA" id="ARBA00006270"/>
    </source>
</evidence>
<evidence type="ECO:0000313" key="7">
    <source>
        <dbReference type="Proteomes" id="UP000646827"/>
    </source>
</evidence>
<dbReference type="GO" id="GO:0005525">
    <property type="term" value="F:GTP binding"/>
    <property type="evidence" value="ECO:0007669"/>
    <property type="project" value="UniProtKB-KW"/>
</dbReference>
<gene>
    <name evidence="6" type="ORF">INT45_001298</name>
</gene>
<comment type="similarity">
    <text evidence="1">Belongs to the small GTPase superfamily. Rab family.</text>
</comment>
<protein>
    <recommendedName>
        <fullName evidence="8">Rab7</fullName>
    </recommendedName>
</protein>
<dbReference type="SUPFAM" id="SSF52540">
    <property type="entry name" value="P-loop containing nucleoside triphosphate hydrolases"/>
    <property type="match status" value="1"/>
</dbReference>
<feature type="compositionally biased region" description="Polar residues" evidence="5">
    <location>
        <begin position="211"/>
        <end position="222"/>
    </location>
</feature>
<dbReference type="EMBL" id="JAEPRB010000047">
    <property type="protein sequence ID" value="KAG2224180.1"/>
    <property type="molecule type" value="Genomic_DNA"/>
</dbReference>
<keyword evidence="3" id="KW-0342">GTP-binding</keyword>
<dbReference type="OrthoDB" id="9989112at2759"/>
<dbReference type="SMART" id="SM00175">
    <property type="entry name" value="RAB"/>
    <property type="match status" value="1"/>
</dbReference>
<dbReference type="PANTHER" id="PTHR47981">
    <property type="entry name" value="RAB FAMILY"/>
    <property type="match status" value="1"/>
</dbReference>
<dbReference type="Gene3D" id="3.40.50.300">
    <property type="entry name" value="P-loop containing nucleotide triphosphate hydrolases"/>
    <property type="match status" value="1"/>
</dbReference>
<evidence type="ECO:0000256" key="5">
    <source>
        <dbReference type="SAM" id="MobiDB-lite"/>
    </source>
</evidence>
<keyword evidence="4" id="KW-0636">Prenylation</keyword>
<keyword evidence="7" id="KW-1185">Reference proteome</keyword>
<evidence type="ECO:0000256" key="3">
    <source>
        <dbReference type="ARBA" id="ARBA00023134"/>
    </source>
</evidence>
<keyword evidence="2" id="KW-0547">Nucleotide-binding</keyword>
<evidence type="ECO:0000256" key="4">
    <source>
        <dbReference type="ARBA" id="ARBA00023289"/>
    </source>
</evidence>
<accession>A0A8H7VKQ7</accession>
<dbReference type="FunFam" id="3.40.50.300:FF:001447">
    <property type="entry name" value="Ras-related protein Rab-1B"/>
    <property type="match status" value="1"/>
</dbReference>
<dbReference type="PRINTS" id="PR00449">
    <property type="entry name" value="RASTRNSFRMNG"/>
</dbReference>
<evidence type="ECO:0008006" key="8">
    <source>
        <dbReference type="Google" id="ProtNLM"/>
    </source>
</evidence>
<dbReference type="NCBIfam" id="TIGR00231">
    <property type="entry name" value="small_GTP"/>
    <property type="match status" value="1"/>
</dbReference>
<reference evidence="6 7" key="1">
    <citation type="submission" date="2020-12" db="EMBL/GenBank/DDBJ databases">
        <title>Metabolic potential, ecology and presence of endohyphal bacteria is reflected in genomic diversity of Mucoromycotina.</title>
        <authorList>
            <person name="Muszewska A."/>
            <person name="Okrasinska A."/>
            <person name="Steczkiewicz K."/>
            <person name="Drgas O."/>
            <person name="Orlowska M."/>
            <person name="Perlinska-Lenart U."/>
            <person name="Aleksandrzak-Piekarczyk T."/>
            <person name="Szatraj K."/>
            <person name="Zielenkiewicz U."/>
            <person name="Pilsyk S."/>
            <person name="Malc E."/>
            <person name="Mieczkowski P."/>
            <person name="Kruszewska J.S."/>
            <person name="Biernat P."/>
            <person name="Pawlowska J."/>
        </authorList>
    </citation>
    <scope>NUCLEOTIDE SEQUENCE [LARGE SCALE GENOMIC DNA]</scope>
    <source>
        <strain evidence="6 7">CBS 142.35</strain>
    </source>
</reference>
<feature type="region of interest" description="Disordered" evidence="5">
    <location>
        <begin position="211"/>
        <end position="232"/>
    </location>
</feature>
<comment type="caution">
    <text evidence="6">The sequence shown here is derived from an EMBL/GenBank/DDBJ whole genome shotgun (WGS) entry which is preliminary data.</text>
</comment>
<dbReference type="PROSITE" id="PS51419">
    <property type="entry name" value="RAB"/>
    <property type="match status" value="1"/>
</dbReference>
<dbReference type="GO" id="GO:0003924">
    <property type="term" value="F:GTPase activity"/>
    <property type="evidence" value="ECO:0007669"/>
    <property type="project" value="InterPro"/>
</dbReference>
<proteinExistence type="inferred from homology"/>
<keyword evidence="4" id="KW-0449">Lipoprotein</keyword>
<dbReference type="InterPro" id="IPR001806">
    <property type="entry name" value="Small_GTPase"/>
</dbReference>
<name>A0A8H7VKQ7_9FUNG</name>
<dbReference type="Proteomes" id="UP000646827">
    <property type="component" value="Unassembled WGS sequence"/>
</dbReference>
<sequence>TSLRNQKLIYDCIHILIIIVGQKFIHKRFTNAYKATIAFYLLRKPKLMDKRKISFSSLLIGADFITKEVRMDDGKKVMLQIWDTAGQERFQSLGVAYYRGADACILVYDVNNFLSFQHLERWREDFLKQSSLPIEEAQHFPMLVIGNKIDIDDRVVSRRQARAWAEQRSSDRMKIPCFETSAKDGTNVEDAFTHITKIVKVPQLELDLNGSSGDTVTLSSDTRSTKHTRRCC</sequence>
<evidence type="ECO:0000313" key="6">
    <source>
        <dbReference type="EMBL" id="KAG2224180.1"/>
    </source>
</evidence>
<dbReference type="PROSITE" id="PS51421">
    <property type="entry name" value="RAS"/>
    <property type="match status" value="1"/>
</dbReference>
<dbReference type="SMART" id="SM00173">
    <property type="entry name" value="RAS"/>
    <property type="match status" value="1"/>
</dbReference>
<feature type="non-terminal residue" evidence="6">
    <location>
        <position position="1"/>
    </location>
</feature>
<dbReference type="InterPro" id="IPR027417">
    <property type="entry name" value="P-loop_NTPase"/>
</dbReference>
<dbReference type="SMART" id="SM00174">
    <property type="entry name" value="RHO"/>
    <property type="match status" value="1"/>
</dbReference>
<dbReference type="Pfam" id="PF00071">
    <property type="entry name" value="Ras"/>
    <property type="match status" value="1"/>
</dbReference>